<dbReference type="GO" id="GO:0140359">
    <property type="term" value="F:ABC-type transporter activity"/>
    <property type="evidence" value="ECO:0007669"/>
    <property type="project" value="InterPro"/>
</dbReference>
<comment type="subcellular location">
    <subcellularLocation>
        <location evidence="1">Cell membrane</location>
        <topology evidence="1">Multi-pass membrane protein</topology>
    </subcellularLocation>
</comment>
<keyword evidence="5 6" id="KW-0472">Membrane</keyword>
<protein>
    <submittedName>
        <fullName evidence="8">ABC-2 type transport system permease protein</fullName>
    </submittedName>
</protein>
<evidence type="ECO:0000313" key="8">
    <source>
        <dbReference type="EMBL" id="MBB6039536.1"/>
    </source>
</evidence>
<name>A0A841FU53_9ACTN</name>
<comment type="caution">
    <text evidence="8">The sequence shown here is derived from an EMBL/GenBank/DDBJ whole genome shotgun (WGS) entry which is preliminary data.</text>
</comment>
<organism evidence="8 9">
    <name type="scientific">Phytomonospora endophytica</name>
    <dbReference type="NCBI Taxonomy" id="714109"/>
    <lineage>
        <taxon>Bacteria</taxon>
        <taxon>Bacillati</taxon>
        <taxon>Actinomycetota</taxon>
        <taxon>Actinomycetes</taxon>
        <taxon>Micromonosporales</taxon>
        <taxon>Micromonosporaceae</taxon>
        <taxon>Phytomonospora</taxon>
    </lineage>
</organism>
<dbReference type="RefSeq" id="WP_184792624.1">
    <property type="nucleotide sequence ID" value="NZ_BONT01000089.1"/>
</dbReference>
<gene>
    <name evidence="8" type="ORF">HNR73_007433</name>
</gene>
<feature type="transmembrane region" description="Helical" evidence="6">
    <location>
        <begin position="188"/>
        <end position="212"/>
    </location>
</feature>
<keyword evidence="2" id="KW-1003">Cell membrane</keyword>
<accession>A0A841FU53</accession>
<keyword evidence="9" id="KW-1185">Reference proteome</keyword>
<reference evidence="8 9" key="1">
    <citation type="submission" date="2020-08" db="EMBL/GenBank/DDBJ databases">
        <title>Genomic Encyclopedia of Type Strains, Phase IV (KMG-IV): sequencing the most valuable type-strain genomes for metagenomic binning, comparative biology and taxonomic classification.</title>
        <authorList>
            <person name="Goeker M."/>
        </authorList>
    </citation>
    <scope>NUCLEOTIDE SEQUENCE [LARGE SCALE GENOMIC DNA]</scope>
    <source>
        <strain evidence="8 9">YIM 65646</strain>
    </source>
</reference>
<feature type="transmembrane region" description="Helical" evidence="6">
    <location>
        <begin position="354"/>
        <end position="371"/>
    </location>
</feature>
<feature type="transmembrane region" description="Helical" evidence="6">
    <location>
        <begin position="233"/>
        <end position="255"/>
    </location>
</feature>
<evidence type="ECO:0000256" key="3">
    <source>
        <dbReference type="ARBA" id="ARBA00022692"/>
    </source>
</evidence>
<keyword evidence="3 6" id="KW-0812">Transmembrane</keyword>
<dbReference type="GO" id="GO:0005886">
    <property type="term" value="C:plasma membrane"/>
    <property type="evidence" value="ECO:0007669"/>
    <property type="project" value="UniProtKB-SubCell"/>
</dbReference>
<dbReference type="AlphaFoldDB" id="A0A841FU53"/>
<dbReference type="PANTHER" id="PTHR30294:SF29">
    <property type="entry name" value="MULTIDRUG ABC TRANSPORTER PERMEASE YBHS-RELATED"/>
    <property type="match status" value="1"/>
</dbReference>
<dbReference type="Proteomes" id="UP000548476">
    <property type="component" value="Unassembled WGS sequence"/>
</dbReference>
<evidence type="ECO:0000256" key="1">
    <source>
        <dbReference type="ARBA" id="ARBA00004651"/>
    </source>
</evidence>
<dbReference type="Pfam" id="PF12698">
    <property type="entry name" value="ABC2_membrane_3"/>
    <property type="match status" value="1"/>
</dbReference>
<evidence type="ECO:0000256" key="5">
    <source>
        <dbReference type="ARBA" id="ARBA00023136"/>
    </source>
</evidence>
<dbReference type="EMBL" id="JACHGT010000023">
    <property type="protein sequence ID" value="MBB6039536.1"/>
    <property type="molecule type" value="Genomic_DNA"/>
</dbReference>
<keyword evidence="4 6" id="KW-1133">Transmembrane helix</keyword>
<evidence type="ECO:0000256" key="2">
    <source>
        <dbReference type="ARBA" id="ARBA00022475"/>
    </source>
</evidence>
<feature type="domain" description="ABC-2 type transporter transmembrane" evidence="7">
    <location>
        <begin position="31"/>
        <end position="368"/>
    </location>
</feature>
<evidence type="ECO:0000256" key="6">
    <source>
        <dbReference type="SAM" id="Phobius"/>
    </source>
</evidence>
<evidence type="ECO:0000256" key="4">
    <source>
        <dbReference type="ARBA" id="ARBA00022989"/>
    </source>
</evidence>
<sequence>MRILLTHFRFALLKAWAEKRTPLMRLGLFVGITFVLGTAFSSSFQQEDFGKAAVGYLSEDAGTGGDAYFQQLTATPAFAGVATFEDVASFDEGRRRVADGELAALLHVTADYSADLAAGGGHATVHVYGEKYSGVDAIIVRAVVDGFNYGANTARAVDALGETLPDGALTGTALDVETVGQTREMTALTYYAVGMLLFLLLFGAEFGSFGVSEEHLGALASRTRLAPQRTWQMFTGKLAAFSLVTLAQGGLYVLITGVLLDVRWGDIPVVMLVVFSFGALAIALGMTLMLATGDMKKTTGLIQVCLIGFTFLGGGFIATGFGGAEQISPNTYARDALFGAIFGDQLATTWRNVGVLWAVVAVLGVVGVLMSRRKTA</sequence>
<evidence type="ECO:0000313" key="9">
    <source>
        <dbReference type="Proteomes" id="UP000548476"/>
    </source>
</evidence>
<dbReference type="PANTHER" id="PTHR30294">
    <property type="entry name" value="MEMBRANE COMPONENT OF ABC TRANSPORTER YHHJ-RELATED"/>
    <property type="match status" value="1"/>
</dbReference>
<evidence type="ECO:0000259" key="7">
    <source>
        <dbReference type="Pfam" id="PF12698"/>
    </source>
</evidence>
<dbReference type="InterPro" id="IPR013525">
    <property type="entry name" value="ABC2_TM"/>
</dbReference>
<feature type="transmembrane region" description="Helical" evidence="6">
    <location>
        <begin position="267"/>
        <end position="289"/>
    </location>
</feature>
<dbReference type="InterPro" id="IPR051449">
    <property type="entry name" value="ABC-2_transporter_component"/>
</dbReference>
<feature type="transmembrane region" description="Helical" evidence="6">
    <location>
        <begin position="301"/>
        <end position="321"/>
    </location>
</feature>
<proteinExistence type="predicted"/>